<sequence>MGRTENAERDRTGIALPQAWGSGVTAFRLDEKFETIPAGKHKLRGRGQATEVFQLGKVATSRGLDIHRDQAGRGTA</sequence>
<evidence type="ECO:0000313" key="2">
    <source>
        <dbReference type="Proteomes" id="UP000003250"/>
    </source>
</evidence>
<dbReference type="AlphaFoldDB" id="H0HYC8"/>
<accession>H0HYC8</accession>
<dbReference type="PATRIC" id="fig|1107882.3.peg.5050"/>
<reference evidence="1 2" key="1">
    <citation type="journal article" date="2012" name="J. Bacteriol.">
        <title>Draft Genome Sequence of Mesorhizobium alhagi CCNWXJ12-2T, a Novel Salt-Resistant Species Isolated from the Desert of Northwestern China.</title>
        <authorList>
            <person name="Zhou M."/>
            <person name="Chen W."/>
            <person name="Chen H."/>
            <person name="Wei G."/>
        </authorList>
    </citation>
    <scope>NUCLEOTIDE SEQUENCE [LARGE SCALE GENOMIC DNA]</scope>
    <source>
        <strain evidence="1 2">CCNWXJ12-2</strain>
    </source>
</reference>
<name>H0HYC8_9HYPH</name>
<evidence type="ECO:0000313" key="1">
    <source>
        <dbReference type="EMBL" id="EHK54266.1"/>
    </source>
</evidence>
<protein>
    <submittedName>
        <fullName evidence="1">Uncharacterized protein</fullName>
    </submittedName>
</protein>
<dbReference type="Proteomes" id="UP000003250">
    <property type="component" value="Unassembled WGS sequence"/>
</dbReference>
<organism evidence="1 2">
    <name type="scientific">Mesorhizobium alhagi CCNWXJ12-2</name>
    <dbReference type="NCBI Taxonomy" id="1107882"/>
    <lineage>
        <taxon>Bacteria</taxon>
        <taxon>Pseudomonadati</taxon>
        <taxon>Pseudomonadota</taxon>
        <taxon>Alphaproteobacteria</taxon>
        <taxon>Hyphomicrobiales</taxon>
        <taxon>Phyllobacteriaceae</taxon>
        <taxon>Allomesorhizobium</taxon>
    </lineage>
</organism>
<gene>
    <name evidence="1" type="ORF">MAXJ12_26033</name>
</gene>
<dbReference type="EMBL" id="AHAM01000218">
    <property type="protein sequence ID" value="EHK54266.1"/>
    <property type="molecule type" value="Genomic_DNA"/>
</dbReference>
<proteinExistence type="predicted"/>
<keyword evidence="2" id="KW-1185">Reference proteome</keyword>